<dbReference type="EMBL" id="CP012661">
    <property type="protein sequence ID" value="AMY69418.1"/>
    <property type="molecule type" value="Genomic_DNA"/>
</dbReference>
<sequence length="619" mass="63053">MALDPAAPGCLPLRRSPPPLAGARAQLAGPSIPGTPRGAGGGRSCDQRTASHPCPPAAGLTTSRDPWPEGTGVSLPAATNEGTRRSGPGLTRPGPRRRGAGRLRPMPAARGHAHGGAHRTGERARAPRPRRTSPSPARGRPDMRLTLQPLIRRHGLHRVGSGGPSAAPGGCARILHSNGARPPCRGPGRGSPPRHGFFPVGRGASLSVASDSCARRIGANETPTPCRGPGRRSPQRHGLCPVGKAPASVSRPADRPRQDPAAARGARDGEPAPAGRPCPVGKEVLRYALPGGLALACCTHASPSPARGRPDMRLTLQPLIRRHGLCPVERGGPSAAPGGCARILHSNGAGPPCRVPGRGSPPRRGFFPVRRGASLGIAPGGSVPTRPRRCAGSPGWGACPGRAPGAHARLGRRCCAARSPAGWPSPAVPTPLPALHAGGLTCCGPSSPSSAATAFARWGGAPASASHPTPAPGGSALTRPQRRAGGPGGGALPHRPRAAGSFRWGGAPASASRPADRPRQDPAAARAGRDGEPAPAGRRAPMPGWEGTRRAGPRRQCRHAVPSPAAHAVRGAGGPWAGPVFRRPGLRRRRRGLPQRGLAPHAGRAQAFPASRQSGTQEA</sequence>
<gene>
    <name evidence="2" type="ORF">AKL17_2172</name>
</gene>
<dbReference type="PATRIC" id="fig|1335048.3.peg.2265"/>
<organism evidence="2 3">
    <name type="scientific">Frigidibacter mobilis</name>
    <dbReference type="NCBI Taxonomy" id="1335048"/>
    <lineage>
        <taxon>Bacteria</taxon>
        <taxon>Pseudomonadati</taxon>
        <taxon>Pseudomonadota</taxon>
        <taxon>Alphaproteobacteria</taxon>
        <taxon>Rhodobacterales</taxon>
        <taxon>Paracoccaceae</taxon>
        <taxon>Frigidibacter</taxon>
    </lineage>
</organism>
<feature type="region of interest" description="Disordered" evidence="1">
    <location>
        <begin position="215"/>
        <end position="279"/>
    </location>
</feature>
<evidence type="ECO:0000313" key="3">
    <source>
        <dbReference type="Proteomes" id="UP000076128"/>
    </source>
</evidence>
<evidence type="ECO:0000256" key="1">
    <source>
        <dbReference type="SAM" id="MobiDB-lite"/>
    </source>
</evidence>
<feature type="compositionally biased region" description="Low complexity" evidence="1">
    <location>
        <begin position="533"/>
        <end position="544"/>
    </location>
</feature>
<dbReference type="KEGG" id="daa:AKL17_2172"/>
<feature type="region of interest" description="Disordered" evidence="1">
    <location>
        <begin position="460"/>
        <end position="619"/>
    </location>
</feature>
<protein>
    <submittedName>
        <fullName evidence="2">Uncharacterized protein</fullName>
    </submittedName>
</protein>
<keyword evidence="3" id="KW-1185">Reference proteome</keyword>
<feature type="compositionally biased region" description="Low complexity" evidence="1">
    <location>
        <begin position="460"/>
        <end position="476"/>
    </location>
</feature>
<dbReference type="Proteomes" id="UP000076128">
    <property type="component" value="Chromosome"/>
</dbReference>
<feature type="compositionally biased region" description="Basic residues" evidence="1">
    <location>
        <begin position="584"/>
        <end position="593"/>
    </location>
</feature>
<feature type="region of interest" description="Disordered" evidence="1">
    <location>
        <begin position="1"/>
        <end position="203"/>
    </location>
</feature>
<evidence type="ECO:0000313" key="2">
    <source>
        <dbReference type="EMBL" id="AMY69418.1"/>
    </source>
</evidence>
<name>A0A159Z4Y7_9RHOB</name>
<accession>A0A159Z4Y7</accession>
<dbReference type="STRING" id="1335048.AKL17_2172"/>
<dbReference type="AlphaFoldDB" id="A0A159Z4Y7"/>
<reference evidence="2 3" key="1">
    <citation type="submission" date="2015-09" db="EMBL/GenBank/DDBJ databases">
        <title>Complete genome sequence of Defluviimonas alba cai42t isolated from an oilfield in Xinjiang.</title>
        <authorList>
            <person name="Geng S."/>
            <person name="Pan X."/>
            <person name="Wu X."/>
        </authorList>
    </citation>
    <scope>NUCLEOTIDE SEQUENCE [LARGE SCALE GENOMIC DNA]</scope>
    <source>
        <strain evidence="3">cai42</strain>
    </source>
</reference>
<proteinExistence type="predicted"/>